<proteinExistence type="predicted"/>
<sequence>MDSRSKILGQRHVTKSSFSYKLLSSSTDQKTKIPQIQKGYVAIYVGDERKRYQVLIENLEFSTLQELIKQSHDSDFDSKIDGPIVLTCTTDREF</sequence>
<gene>
    <name evidence="1" type="ORF">MANES_09G012601v8</name>
</gene>
<organism evidence="1 2">
    <name type="scientific">Manihot esculenta</name>
    <name type="common">Cassava</name>
    <name type="synonym">Jatropha manihot</name>
    <dbReference type="NCBI Taxonomy" id="3983"/>
    <lineage>
        <taxon>Eukaryota</taxon>
        <taxon>Viridiplantae</taxon>
        <taxon>Streptophyta</taxon>
        <taxon>Embryophyta</taxon>
        <taxon>Tracheophyta</taxon>
        <taxon>Spermatophyta</taxon>
        <taxon>Magnoliopsida</taxon>
        <taxon>eudicotyledons</taxon>
        <taxon>Gunneridae</taxon>
        <taxon>Pentapetalae</taxon>
        <taxon>rosids</taxon>
        <taxon>fabids</taxon>
        <taxon>Malpighiales</taxon>
        <taxon>Euphorbiaceae</taxon>
        <taxon>Crotonoideae</taxon>
        <taxon>Manihoteae</taxon>
        <taxon>Manihot</taxon>
    </lineage>
</organism>
<name>A0ACB7H2Z6_MANES</name>
<dbReference type="EMBL" id="CM004395">
    <property type="protein sequence ID" value="KAG8646546.1"/>
    <property type="molecule type" value="Genomic_DNA"/>
</dbReference>
<keyword evidence="2" id="KW-1185">Reference proteome</keyword>
<protein>
    <submittedName>
        <fullName evidence="1">Uncharacterized protein</fullName>
    </submittedName>
</protein>
<evidence type="ECO:0000313" key="1">
    <source>
        <dbReference type="EMBL" id="KAG8646546.1"/>
    </source>
</evidence>
<reference evidence="2" key="1">
    <citation type="journal article" date="2016" name="Nat. Biotechnol.">
        <title>Sequencing wild and cultivated cassava and related species reveals extensive interspecific hybridization and genetic diversity.</title>
        <authorList>
            <person name="Bredeson J.V."/>
            <person name="Lyons J.B."/>
            <person name="Prochnik S.E."/>
            <person name="Wu G.A."/>
            <person name="Ha C.M."/>
            <person name="Edsinger-Gonzales E."/>
            <person name="Grimwood J."/>
            <person name="Schmutz J."/>
            <person name="Rabbi I.Y."/>
            <person name="Egesi C."/>
            <person name="Nauluvula P."/>
            <person name="Lebot V."/>
            <person name="Ndunguru J."/>
            <person name="Mkamilo G."/>
            <person name="Bart R.S."/>
            <person name="Setter T.L."/>
            <person name="Gleadow R.M."/>
            <person name="Kulakow P."/>
            <person name="Ferguson M.E."/>
            <person name="Rounsley S."/>
            <person name="Rokhsar D.S."/>
        </authorList>
    </citation>
    <scope>NUCLEOTIDE SEQUENCE [LARGE SCALE GENOMIC DNA]</scope>
    <source>
        <strain evidence="2">cv. AM560-2</strain>
    </source>
</reference>
<dbReference type="Proteomes" id="UP000091857">
    <property type="component" value="Chromosome 9"/>
</dbReference>
<accession>A0ACB7H2Z6</accession>
<evidence type="ECO:0000313" key="2">
    <source>
        <dbReference type="Proteomes" id="UP000091857"/>
    </source>
</evidence>
<comment type="caution">
    <text evidence="1">The sequence shown here is derived from an EMBL/GenBank/DDBJ whole genome shotgun (WGS) entry which is preliminary data.</text>
</comment>